<evidence type="ECO:0000256" key="7">
    <source>
        <dbReference type="ARBA" id="ARBA00022692"/>
    </source>
</evidence>
<keyword evidence="15 18" id="KW-0472">Membrane</keyword>
<evidence type="ECO:0000256" key="13">
    <source>
        <dbReference type="ARBA" id="ARBA00023053"/>
    </source>
</evidence>
<dbReference type="GO" id="GO:0005886">
    <property type="term" value="C:plasma membrane"/>
    <property type="evidence" value="ECO:0007669"/>
    <property type="project" value="TreeGrafter"/>
</dbReference>
<dbReference type="Proteomes" id="UP000053105">
    <property type="component" value="Unassembled WGS sequence"/>
</dbReference>
<name>A0A0N0BDA0_9HYME</name>
<evidence type="ECO:0000256" key="15">
    <source>
        <dbReference type="ARBA" id="ARBA00023136"/>
    </source>
</evidence>
<dbReference type="GO" id="GO:0015293">
    <property type="term" value="F:symporter activity"/>
    <property type="evidence" value="ECO:0007669"/>
    <property type="project" value="UniProtKB-KW"/>
</dbReference>
<dbReference type="NCBIfam" id="TIGR00367">
    <property type="entry name" value="calcium/sodium antiporter"/>
    <property type="match status" value="1"/>
</dbReference>
<dbReference type="GO" id="GO:0006874">
    <property type="term" value="P:intracellular calcium ion homeostasis"/>
    <property type="evidence" value="ECO:0007669"/>
    <property type="project" value="TreeGrafter"/>
</dbReference>
<evidence type="ECO:0000256" key="2">
    <source>
        <dbReference type="ARBA" id="ARBA00005364"/>
    </source>
</evidence>
<sequence length="1027" mass="115701">MKRIHLESNSRRRRWSLRFGLFLVYILVQYVTCAKLPEEVTSPYLSSTEREENWTTESTGEPFTSQIEVNVESRANEKEESGVAKEKSEKEEKNQKNEKIEKPEKTELKNKSEEKNETQQQNEKKISEEEKSKSIRGQSKEEPAEKATPKKDILPKNVPRTTTVPTTTTMRYERATWRPRRENCSPPAIEQFPRPLMGPSARKHGGLIIHILVAIYTFLGLAIVCDDYFVSSLDRICEELRLSPDVAGATFMAAGSSAPELATVVIGVFFAKDDIGVSGVIGSAVFNIMFVISVCGLCTSTVSKLNWWPLCRDCFFYAVSILVMLGTIYNESISWMESLFMLIMYGVYCIALSFNARLERWAKSYNIPFLPKDDEPAEESALVSYRSLQEDRLSYTGPSSPTEQYKTQEVLLDVTGGAVPGGPNVDETNEPPPPKQPEYYKAKEPDPNEVSPLEKPTDGSKWTLFTWGLVYPIHFMCRATMPDCRQDKFRNWYPFTFCVSMVWISFYSYIMVWMITIIGSTLGIPDTVMGLTFVAAGVSVPDALSSLAVIKEGLGDMAVSNAVGSNVFDILVCLGLPWFIQTAMIQPGSHVNVTSRGLTYSTVSLLSTVVFLVLATHLNGWKLDRRYGVILMIWYLVFIVFASLYELNVFGEMNPPYSVMLAQTSVMLQFSNFNVPKKNFEDVESKPKSNLKITNLSIGNRFDPIVSIRMDHYEYFSPVEILKAKAWTSLNINGNGDEFVRGLWSMVLPCSPLYVYLSPHGVVKTGAYLSRRGLLGAESESEEAGITLDHSGGRAFVLMRQTRVGVTATGHGEVGRIPIALPDLRGGGQFPVDLRRLGEGVMTRQRPRYRWEPLDERVVRCCRDAVEESDAVVMGRQSGVRRYRRVHLRRNERVPRHRSAATAGAAHVRASHAVRRVRQRHGGAVRISDDRLGRVARGTESMLGENDGKGKNEMVFLHDCVMLVVKLKEIEGSLIRRINNVKKKKKNTLATDYPRVKETLVLELELYFVLQKTDPLTEGLNGRLKER</sequence>
<evidence type="ECO:0000256" key="12">
    <source>
        <dbReference type="ARBA" id="ARBA00022989"/>
    </source>
</evidence>
<dbReference type="InterPro" id="IPR044880">
    <property type="entry name" value="NCX_ion-bd_dom_sf"/>
</dbReference>
<keyword evidence="3" id="KW-0813">Transport</keyword>
<evidence type="ECO:0000256" key="16">
    <source>
        <dbReference type="ARBA" id="ARBA00023201"/>
    </source>
</evidence>
<dbReference type="InterPro" id="IPR004481">
    <property type="entry name" value="K/Na/Ca-exchanger"/>
</dbReference>
<comment type="subcellular location">
    <subcellularLocation>
        <location evidence="1">Membrane</location>
        <topology evidence="1">Multi-pass membrane protein</topology>
    </subcellularLocation>
</comment>
<dbReference type="PANTHER" id="PTHR10846">
    <property type="entry name" value="SODIUM/POTASSIUM/CALCIUM EXCHANGER"/>
    <property type="match status" value="1"/>
</dbReference>
<feature type="signal peptide" evidence="19">
    <location>
        <begin position="1"/>
        <end position="33"/>
    </location>
</feature>
<evidence type="ECO:0000256" key="5">
    <source>
        <dbReference type="ARBA" id="ARBA00022538"/>
    </source>
</evidence>
<dbReference type="STRING" id="166423.A0A0N0BDA0"/>
<comment type="similarity">
    <text evidence="2">Belongs to the Ca(2+):cation antiporter (CaCA) (TC 2.A.19) family. SLC24A subfamily.</text>
</comment>
<protein>
    <submittedName>
        <fullName evidence="21">Sodium/potassium/calcium exchanger 5</fullName>
    </submittedName>
</protein>
<keyword evidence="4" id="KW-0050">Antiport</keyword>
<keyword evidence="11" id="KW-0630">Potassium</keyword>
<reference evidence="21 22" key="1">
    <citation type="submission" date="2015-07" db="EMBL/GenBank/DDBJ databases">
        <title>The genome of Melipona quadrifasciata.</title>
        <authorList>
            <person name="Pan H."/>
            <person name="Kapheim K."/>
        </authorList>
    </citation>
    <scope>NUCLEOTIDE SEQUENCE [LARGE SCALE GENOMIC DNA]</scope>
    <source>
        <strain evidence="21">0111107301</strain>
        <tissue evidence="21">Whole body</tissue>
    </source>
</reference>
<keyword evidence="7 18" id="KW-0812">Transmembrane</keyword>
<feature type="compositionally biased region" description="Low complexity" evidence="17">
    <location>
        <begin position="158"/>
        <end position="168"/>
    </location>
</feature>
<evidence type="ECO:0000256" key="18">
    <source>
        <dbReference type="SAM" id="Phobius"/>
    </source>
</evidence>
<evidence type="ECO:0000256" key="6">
    <source>
        <dbReference type="ARBA" id="ARBA00022568"/>
    </source>
</evidence>
<keyword evidence="8 19" id="KW-0732">Signal</keyword>
<keyword evidence="6" id="KW-0109">Calcium transport</keyword>
<dbReference type="EMBL" id="KQ435876">
    <property type="protein sequence ID" value="KOX70134.1"/>
    <property type="molecule type" value="Genomic_DNA"/>
</dbReference>
<evidence type="ECO:0000259" key="20">
    <source>
        <dbReference type="Pfam" id="PF01699"/>
    </source>
</evidence>
<feature type="domain" description="Sodium/calcium exchanger membrane region" evidence="20">
    <location>
        <begin position="493"/>
        <end position="642"/>
    </location>
</feature>
<dbReference type="Pfam" id="PF01699">
    <property type="entry name" value="Na_Ca_ex"/>
    <property type="match status" value="2"/>
</dbReference>
<evidence type="ECO:0000313" key="22">
    <source>
        <dbReference type="Proteomes" id="UP000053105"/>
    </source>
</evidence>
<dbReference type="FunFam" id="1.20.1420.30:FF:000009">
    <property type="entry name" value="sodium/potassium/calcium exchanger 5 isoform X2"/>
    <property type="match status" value="1"/>
</dbReference>
<feature type="transmembrane region" description="Helical" evidence="18">
    <location>
        <begin position="277"/>
        <end position="298"/>
    </location>
</feature>
<evidence type="ECO:0000256" key="17">
    <source>
        <dbReference type="SAM" id="MobiDB-lite"/>
    </source>
</evidence>
<feature type="transmembrane region" description="Helical" evidence="18">
    <location>
        <begin position="335"/>
        <end position="354"/>
    </location>
</feature>
<keyword evidence="9" id="KW-0106">Calcium</keyword>
<feature type="transmembrane region" description="Helical" evidence="18">
    <location>
        <begin position="495"/>
        <end position="522"/>
    </location>
</feature>
<keyword evidence="14" id="KW-0406">Ion transport</keyword>
<feature type="compositionally biased region" description="Basic and acidic residues" evidence="17">
    <location>
        <begin position="74"/>
        <end position="154"/>
    </location>
</feature>
<proteinExistence type="inferred from homology"/>
<evidence type="ECO:0000256" key="8">
    <source>
        <dbReference type="ARBA" id="ARBA00022729"/>
    </source>
</evidence>
<keyword evidence="16" id="KW-0739">Sodium transport</keyword>
<evidence type="ECO:0000313" key="21">
    <source>
        <dbReference type="EMBL" id="KOX70134.1"/>
    </source>
</evidence>
<evidence type="ECO:0000256" key="3">
    <source>
        <dbReference type="ARBA" id="ARBA00022448"/>
    </source>
</evidence>
<evidence type="ECO:0000256" key="11">
    <source>
        <dbReference type="ARBA" id="ARBA00022958"/>
    </source>
</evidence>
<dbReference type="GO" id="GO:0005262">
    <property type="term" value="F:calcium channel activity"/>
    <property type="evidence" value="ECO:0007669"/>
    <property type="project" value="TreeGrafter"/>
</dbReference>
<dbReference type="InterPro" id="IPR004837">
    <property type="entry name" value="NaCa_Exmemb"/>
</dbReference>
<dbReference type="Gene3D" id="1.20.1420.30">
    <property type="entry name" value="NCX, central ion-binding region"/>
    <property type="match status" value="2"/>
</dbReference>
<evidence type="ECO:0000256" key="1">
    <source>
        <dbReference type="ARBA" id="ARBA00004141"/>
    </source>
</evidence>
<keyword evidence="10" id="KW-0769">Symport</keyword>
<dbReference type="GO" id="GO:0008273">
    <property type="term" value="F:calcium, potassium:sodium antiporter activity"/>
    <property type="evidence" value="ECO:0007669"/>
    <property type="project" value="TreeGrafter"/>
</dbReference>
<dbReference type="FunFam" id="1.20.1420.30:FF:000018">
    <property type="entry name" value="Sodium/potassium/calcium exchanger 2"/>
    <property type="match status" value="1"/>
</dbReference>
<keyword evidence="5" id="KW-0633">Potassium transport</keyword>
<feature type="transmembrane region" description="Helical" evidence="18">
    <location>
        <begin position="627"/>
        <end position="645"/>
    </location>
</feature>
<dbReference type="PANTHER" id="PTHR10846:SF74">
    <property type="entry name" value="SODIUM_POTASSIUM_CALCIUM EXCHANGER CG1090-RELATED"/>
    <property type="match status" value="1"/>
</dbReference>
<feature type="transmembrane region" description="Helical" evidence="18">
    <location>
        <begin position="310"/>
        <end position="329"/>
    </location>
</feature>
<feature type="region of interest" description="Disordered" evidence="17">
    <location>
        <begin position="43"/>
        <end position="168"/>
    </location>
</feature>
<feature type="domain" description="Sodium/calcium exchanger membrane region" evidence="20">
    <location>
        <begin position="211"/>
        <end position="352"/>
    </location>
</feature>
<evidence type="ECO:0000256" key="9">
    <source>
        <dbReference type="ARBA" id="ARBA00022837"/>
    </source>
</evidence>
<organism evidence="21 22">
    <name type="scientific">Melipona quadrifasciata</name>
    <dbReference type="NCBI Taxonomy" id="166423"/>
    <lineage>
        <taxon>Eukaryota</taxon>
        <taxon>Metazoa</taxon>
        <taxon>Ecdysozoa</taxon>
        <taxon>Arthropoda</taxon>
        <taxon>Hexapoda</taxon>
        <taxon>Insecta</taxon>
        <taxon>Pterygota</taxon>
        <taxon>Neoptera</taxon>
        <taxon>Endopterygota</taxon>
        <taxon>Hymenoptera</taxon>
        <taxon>Apocrita</taxon>
        <taxon>Aculeata</taxon>
        <taxon>Apoidea</taxon>
        <taxon>Anthophila</taxon>
        <taxon>Apidae</taxon>
        <taxon>Melipona</taxon>
    </lineage>
</organism>
<evidence type="ECO:0000256" key="19">
    <source>
        <dbReference type="SAM" id="SignalP"/>
    </source>
</evidence>
<feature type="transmembrane region" description="Helical" evidence="18">
    <location>
        <begin position="597"/>
        <end position="615"/>
    </location>
</feature>
<keyword evidence="22" id="KW-1185">Reference proteome</keyword>
<dbReference type="OrthoDB" id="2127281at2759"/>
<feature type="region of interest" description="Disordered" evidence="17">
    <location>
        <begin position="421"/>
        <end position="456"/>
    </location>
</feature>
<keyword evidence="12 18" id="KW-1133">Transmembrane helix</keyword>
<evidence type="ECO:0000256" key="10">
    <source>
        <dbReference type="ARBA" id="ARBA00022847"/>
    </source>
</evidence>
<feature type="transmembrane region" description="Helical" evidence="18">
    <location>
        <begin position="207"/>
        <end position="225"/>
    </location>
</feature>
<feature type="transmembrane region" description="Helical" evidence="18">
    <location>
        <begin position="528"/>
        <end position="550"/>
    </location>
</feature>
<feature type="compositionally biased region" description="Polar residues" evidence="17">
    <location>
        <begin position="55"/>
        <end position="68"/>
    </location>
</feature>
<evidence type="ECO:0000256" key="14">
    <source>
        <dbReference type="ARBA" id="ARBA00023065"/>
    </source>
</evidence>
<gene>
    <name evidence="21" type="ORF">WN51_04874</name>
</gene>
<evidence type="ECO:0000256" key="4">
    <source>
        <dbReference type="ARBA" id="ARBA00022449"/>
    </source>
</evidence>
<feature type="transmembrane region" description="Helical" evidence="18">
    <location>
        <begin position="562"/>
        <end position="585"/>
    </location>
</feature>
<feature type="chain" id="PRO_5005844779" evidence="19">
    <location>
        <begin position="34"/>
        <end position="1027"/>
    </location>
</feature>
<dbReference type="AlphaFoldDB" id="A0A0N0BDA0"/>
<accession>A0A0N0BDA0</accession>
<keyword evidence="13" id="KW-0915">Sodium</keyword>